<dbReference type="EMBL" id="AZQP01000023">
    <property type="protein sequence ID" value="EYE88333.1"/>
    <property type="molecule type" value="Genomic_DNA"/>
</dbReference>
<name>A0A017RU84_9CLOT</name>
<evidence type="ECO:0000313" key="2">
    <source>
        <dbReference type="EMBL" id="EYE88333.1"/>
    </source>
</evidence>
<keyword evidence="3" id="KW-1185">Reference proteome</keyword>
<evidence type="ECO:0000256" key="1">
    <source>
        <dbReference type="SAM" id="Phobius"/>
    </source>
</evidence>
<gene>
    <name evidence="2" type="ORF">Q428_08475</name>
</gene>
<protein>
    <submittedName>
        <fullName evidence="2">Uncharacterized protein</fullName>
    </submittedName>
</protein>
<evidence type="ECO:0000313" key="3">
    <source>
        <dbReference type="Proteomes" id="UP000019681"/>
    </source>
</evidence>
<dbReference type="AlphaFoldDB" id="A0A017RU84"/>
<keyword evidence="1" id="KW-0472">Membrane</keyword>
<keyword evidence="1" id="KW-1133">Transmembrane helix</keyword>
<comment type="caution">
    <text evidence="2">The sequence shown here is derived from an EMBL/GenBank/DDBJ whole genome shotgun (WGS) entry which is preliminary data.</text>
</comment>
<proteinExistence type="predicted"/>
<feature type="transmembrane region" description="Helical" evidence="1">
    <location>
        <begin position="25"/>
        <end position="42"/>
    </location>
</feature>
<keyword evidence="1" id="KW-0812">Transmembrane</keyword>
<sequence>MLIFLFAVLWGGITALIMCAPYGYYPLFISLLIISIAAYFISNKFFKKPSRYMCLLSIAIFLLFYSLCSYIIFKPSNYYFHDVTNLTKNKKAIIFYCEGEMEKYTPYYANHYYENVPVIFKPFYMLKLKRIYSSIGINTKNKDLLAVAADTKNSLLNYKPYYFYIAFKGYSPDIKDSVNSAITDGCSEIVFVNYTHNQEIKDIISKEIPIEILSSKGINFKFSESVYLNDKFANTFVTKIINMPFKWDGILLLDNETRTSNLIKNELINLGYSTSQIVITTDIDNAMKSFRELNAKNILYVNLLESGNGIKSEITIPESFEKYSSEFKITGIKHWGYDKNYVKAVIDVILKTEE</sequence>
<accession>A0A017RU84</accession>
<reference evidence="2 3" key="1">
    <citation type="journal article" date="2014" name="Genome Announc.">
        <title>Draft Genome Sequence of Fervidicella metallireducens Strain AeBT, an Iron-Reducing Thermoanaerobe from the Great Artesian Basin.</title>
        <authorList>
            <person name="Patel B.K."/>
        </authorList>
    </citation>
    <scope>NUCLEOTIDE SEQUENCE [LARGE SCALE GENOMIC DNA]</scope>
    <source>
        <strain evidence="2 3">AeB</strain>
    </source>
</reference>
<feature type="transmembrane region" description="Helical" evidence="1">
    <location>
        <begin position="54"/>
        <end position="73"/>
    </location>
</feature>
<organism evidence="2 3">
    <name type="scientific">Fervidicella metallireducens AeB</name>
    <dbReference type="NCBI Taxonomy" id="1403537"/>
    <lineage>
        <taxon>Bacteria</taxon>
        <taxon>Bacillati</taxon>
        <taxon>Bacillota</taxon>
        <taxon>Clostridia</taxon>
        <taxon>Eubacteriales</taxon>
        <taxon>Clostridiaceae</taxon>
        <taxon>Fervidicella</taxon>
    </lineage>
</organism>
<dbReference type="Proteomes" id="UP000019681">
    <property type="component" value="Unassembled WGS sequence"/>
</dbReference>